<feature type="transmembrane region" description="Helical" evidence="1">
    <location>
        <begin position="31"/>
        <end position="48"/>
    </location>
</feature>
<accession>A0A5D4T7F6</accession>
<evidence type="ECO:0000313" key="2">
    <source>
        <dbReference type="EMBL" id="TYS71209.1"/>
    </source>
</evidence>
<feature type="transmembrane region" description="Helical" evidence="1">
    <location>
        <begin position="6"/>
        <end position="24"/>
    </location>
</feature>
<feature type="transmembrane region" description="Helical" evidence="1">
    <location>
        <begin position="54"/>
        <end position="78"/>
    </location>
</feature>
<keyword evidence="1" id="KW-0812">Transmembrane</keyword>
<sequence length="101" mass="11429">MGNYLFAGLALLLLLALFFLFPMKFSKIGKWMIPTIAFVVSTLGIYIFELLTLWHSILLMILLLLLTAILLQRLPLFISSTEKQHKMEQKNSITNGSSKGV</sequence>
<reference evidence="2 3" key="1">
    <citation type="submission" date="2019-08" db="EMBL/GenBank/DDBJ databases">
        <title>Bacillus genomes from the desert of Cuatro Cienegas, Coahuila.</title>
        <authorList>
            <person name="Olmedo-Alvarez G."/>
        </authorList>
    </citation>
    <scope>NUCLEOTIDE SEQUENCE [LARGE SCALE GENOMIC DNA]</scope>
    <source>
        <strain evidence="2 3">CH98b_3T</strain>
    </source>
</reference>
<gene>
    <name evidence="2" type="ORF">FZC75_14360</name>
</gene>
<dbReference type="AlphaFoldDB" id="A0A5D4T7F6"/>
<name>A0A5D4T7F6_9BACI</name>
<dbReference type="Proteomes" id="UP000324517">
    <property type="component" value="Unassembled WGS sequence"/>
</dbReference>
<protein>
    <submittedName>
        <fullName evidence="2">Uncharacterized protein</fullName>
    </submittedName>
</protein>
<evidence type="ECO:0000313" key="3">
    <source>
        <dbReference type="Proteomes" id="UP000324517"/>
    </source>
</evidence>
<keyword evidence="1" id="KW-1133">Transmembrane helix</keyword>
<proteinExistence type="predicted"/>
<comment type="caution">
    <text evidence="2">The sequence shown here is derived from an EMBL/GenBank/DDBJ whole genome shotgun (WGS) entry which is preliminary data.</text>
</comment>
<evidence type="ECO:0000256" key="1">
    <source>
        <dbReference type="SAM" id="Phobius"/>
    </source>
</evidence>
<keyword evidence="1" id="KW-0472">Membrane</keyword>
<dbReference type="RefSeq" id="WP_148979794.1">
    <property type="nucleotide sequence ID" value="NZ_JBNILM010000005.1"/>
</dbReference>
<organism evidence="2 3">
    <name type="scientific">Sutcliffiella horikoshii</name>
    <dbReference type="NCBI Taxonomy" id="79883"/>
    <lineage>
        <taxon>Bacteria</taxon>
        <taxon>Bacillati</taxon>
        <taxon>Bacillota</taxon>
        <taxon>Bacilli</taxon>
        <taxon>Bacillales</taxon>
        <taxon>Bacillaceae</taxon>
        <taxon>Sutcliffiella</taxon>
    </lineage>
</organism>
<dbReference type="EMBL" id="VTET01000007">
    <property type="protein sequence ID" value="TYS71209.1"/>
    <property type="molecule type" value="Genomic_DNA"/>
</dbReference>